<sequence>HSPADSRPLHLHPTFTATVHKGSCNAWTEQNCLNLVAWLCSTVSLPQTSYSGAINISFCILCLPALDVFCKNVFQVFWGTCSNNEGLFLKIIY</sequence>
<protein>
    <submittedName>
        <fullName evidence="1">Uncharacterized protein</fullName>
    </submittedName>
</protein>
<reference evidence="1" key="2">
    <citation type="submission" date="2025-09" db="UniProtKB">
        <authorList>
            <consortium name="Ensembl"/>
        </authorList>
    </citation>
    <scope>IDENTIFICATION</scope>
</reference>
<evidence type="ECO:0000313" key="1">
    <source>
        <dbReference type="Ensembl" id="ENSHBUP00000033867.1"/>
    </source>
</evidence>
<reference evidence="1" key="1">
    <citation type="submission" date="2025-08" db="UniProtKB">
        <authorList>
            <consortium name="Ensembl"/>
        </authorList>
    </citation>
    <scope>IDENTIFICATION</scope>
</reference>
<organism evidence="1 2">
    <name type="scientific">Haplochromis burtoni</name>
    <name type="common">Burton's mouthbrooder</name>
    <name type="synonym">Chromis burtoni</name>
    <dbReference type="NCBI Taxonomy" id="8153"/>
    <lineage>
        <taxon>Eukaryota</taxon>
        <taxon>Metazoa</taxon>
        <taxon>Chordata</taxon>
        <taxon>Craniata</taxon>
        <taxon>Vertebrata</taxon>
        <taxon>Euteleostomi</taxon>
        <taxon>Actinopterygii</taxon>
        <taxon>Neopterygii</taxon>
        <taxon>Teleostei</taxon>
        <taxon>Neoteleostei</taxon>
        <taxon>Acanthomorphata</taxon>
        <taxon>Ovalentaria</taxon>
        <taxon>Cichlomorphae</taxon>
        <taxon>Cichliformes</taxon>
        <taxon>Cichlidae</taxon>
        <taxon>African cichlids</taxon>
        <taxon>Pseudocrenilabrinae</taxon>
        <taxon>Haplochromini</taxon>
        <taxon>Haplochromis</taxon>
    </lineage>
</organism>
<keyword evidence="2" id="KW-1185">Reference proteome</keyword>
<dbReference type="Proteomes" id="UP000264840">
    <property type="component" value="Unplaced"/>
</dbReference>
<name>A0A3Q2X3X6_HAPBU</name>
<dbReference type="Ensembl" id="ENSHBUT00000035283.1">
    <property type="protein sequence ID" value="ENSHBUP00000033867.1"/>
    <property type="gene ID" value="ENSHBUG00000021038.1"/>
</dbReference>
<accession>A0A3Q2X3X6</accession>
<proteinExistence type="predicted"/>
<evidence type="ECO:0000313" key="2">
    <source>
        <dbReference type="Proteomes" id="UP000264840"/>
    </source>
</evidence>
<dbReference type="AlphaFoldDB" id="A0A3Q2X3X6"/>